<dbReference type="GO" id="GO:0047280">
    <property type="term" value="F:nicotinamide phosphoribosyltransferase activity"/>
    <property type="evidence" value="ECO:0007669"/>
    <property type="project" value="UniProtKB-EC"/>
</dbReference>
<feature type="domain" description="Nicotinamide phosphoribosyltransferase N-terminal" evidence="10">
    <location>
        <begin position="11"/>
        <end position="116"/>
    </location>
</feature>
<evidence type="ECO:0000256" key="4">
    <source>
        <dbReference type="ARBA" id="ARBA00022679"/>
    </source>
</evidence>
<accession>A0A3G4ZQY3</accession>
<evidence type="ECO:0000259" key="10">
    <source>
        <dbReference type="Pfam" id="PF18127"/>
    </source>
</evidence>
<evidence type="ECO:0000256" key="6">
    <source>
        <dbReference type="ARBA" id="ARBA00035024"/>
    </source>
</evidence>
<protein>
    <recommendedName>
        <fullName evidence="7">Nicotinamide phosphoribosyltransferase</fullName>
        <ecNumber evidence="6">2.4.2.12</ecNumber>
    </recommendedName>
</protein>
<feature type="domain" description="Nicotinate/nicotinamide phosphoribosyltransferase" evidence="9">
    <location>
        <begin position="190"/>
        <end position="382"/>
    </location>
</feature>
<dbReference type="InterPro" id="IPR041529">
    <property type="entry name" value="DUF5598"/>
</dbReference>
<dbReference type="InterPro" id="IPR016471">
    <property type="entry name" value="Nicotinamide_PRibTrfase"/>
</dbReference>
<evidence type="ECO:0000256" key="8">
    <source>
        <dbReference type="ARBA" id="ARBA00047835"/>
    </source>
</evidence>
<dbReference type="EC" id="2.4.2.12" evidence="6"/>
<dbReference type="InterPro" id="IPR036068">
    <property type="entry name" value="Nicotinate_pribotase-like_C"/>
</dbReference>
<dbReference type="Gene3D" id="3.20.20.70">
    <property type="entry name" value="Aldolase class I"/>
    <property type="match status" value="1"/>
</dbReference>
<evidence type="ECO:0000313" key="11">
    <source>
        <dbReference type="EMBL" id="AYV76401.1"/>
    </source>
</evidence>
<evidence type="ECO:0000256" key="5">
    <source>
        <dbReference type="ARBA" id="ARBA00035007"/>
    </source>
</evidence>
<evidence type="ECO:0000259" key="9">
    <source>
        <dbReference type="Pfam" id="PF04095"/>
    </source>
</evidence>
<gene>
    <name evidence="11" type="ORF">Terrestrivirus6_27</name>
</gene>
<comment type="similarity">
    <text evidence="1">Belongs to the NAPRTase family.</text>
</comment>
<dbReference type="GO" id="GO:0009435">
    <property type="term" value="P:NAD+ biosynthetic process"/>
    <property type="evidence" value="ECO:0007669"/>
    <property type="project" value="InterPro"/>
</dbReference>
<name>A0A3G4ZQY3_9VIRU</name>
<dbReference type="Pfam" id="PF18127">
    <property type="entry name" value="NAMPT_N"/>
    <property type="match status" value="1"/>
</dbReference>
<keyword evidence="3" id="KW-0328">Glycosyltransferase</keyword>
<reference evidence="11" key="1">
    <citation type="submission" date="2018-10" db="EMBL/GenBank/DDBJ databases">
        <title>Hidden diversity of soil giant viruses.</title>
        <authorList>
            <person name="Schulz F."/>
            <person name="Alteio L."/>
            <person name="Goudeau D."/>
            <person name="Ryan E.M."/>
            <person name="Malmstrom R.R."/>
            <person name="Blanchard J."/>
            <person name="Woyke T."/>
        </authorList>
    </citation>
    <scope>NUCLEOTIDE SEQUENCE</scope>
    <source>
        <strain evidence="11">TEV1</strain>
    </source>
</reference>
<dbReference type="SUPFAM" id="SSF51690">
    <property type="entry name" value="Nicotinate/Quinolinate PRTase C-terminal domain-like"/>
    <property type="match status" value="1"/>
</dbReference>
<dbReference type="Pfam" id="PF04095">
    <property type="entry name" value="NAPRTase"/>
    <property type="match status" value="2"/>
</dbReference>
<dbReference type="PANTHER" id="PTHR43816:SF1">
    <property type="entry name" value="NICOTINAMIDE PHOSPHORIBOSYLTRANSFERASE"/>
    <property type="match status" value="1"/>
</dbReference>
<dbReference type="InterPro" id="IPR013785">
    <property type="entry name" value="Aldolase_TIM"/>
</dbReference>
<dbReference type="PANTHER" id="PTHR43816">
    <property type="entry name" value="NICOTINAMIDE PHOSPHORIBOSYLTRANSFERASE"/>
    <property type="match status" value="1"/>
</dbReference>
<dbReference type="EMBL" id="MK071984">
    <property type="protein sequence ID" value="AYV76401.1"/>
    <property type="molecule type" value="Genomic_DNA"/>
</dbReference>
<evidence type="ECO:0000256" key="3">
    <source>
        <dbReference type="ARBA" id="ARBA00022676"/>
    </source>
</evidence>
<evidence type="ECO:0000256" key="2">
    <source>
        <dbReference type="ARBA" id="ARBA00022642"/>
    </source>
</evidence>
<evidence type="ECO:0000256" key="7">
    <source>
        <dbReference type="ARBA" id="ARBA00035036"/>
    </source>
</evidence>
<organism evidence="11">
    <name type="scientific">Terrestrivirus sp</name>
    <dbReference type="NCBI Taxonomy" id="2487775"/>
    <lineage>
        <taxon>Viruses</taxon>
        <taxon>Varidnaviria</taxon>
        <taxon>Bamfordvirae</taxon>
        <taxon>Nucleocytoviricota</taxon>
        <taxon>Megaviricetes</taxon>
        <taxon>Imitervirales</taxon>
        <taxon>Mimiviridae</taxon>
        <taxon>Klosneuvirinae</taxon>
    </lineage>
</organism>
<evidence type="ECO:0000256" key="1">
    <source>
        <dbReference type="ARBA" id="ARBA00010897"/>
    </source>
</evidence>
<comment type="pathway">
    <text evidence="5">Cofactor biosynthesis; NAD(+) biosynthesis; nicotinamide D-ribonucleotide from 5-phospho-alpha-D-ribose 1-diphosphate and nicotinamide: step 1/1.</text>
</comment>
<keyword evidence="4" id="KW-0808">Transferase</keyword>
<proteinExistence type="inferred from homology"/>
<feature type="domain" description="Nicotinate/nicotinamide phosphoribosyltransferase" evidence="9">
    <location>
        <begin position="415"/>
        <end position="489"/>
    </location>
</feature>
<sequence>MALSKLPVPVSVLTDSYKNGHAFEYPSGKYGTVKKMVAYGEFRGPFNNDEKDQRIVFYGIRYIIENLVAVKWTMEDVENMARFLSTHNAGNTPYPFPRDLFEKFVKENNGYFPVIIESLPEGSVIYPHIPVYQITALEEYAKLVTFLETILTMIWYPCTVATLSRKCKQAIVDKFDEACVPESLRWILAYKLHDFGFRGCTCVEQSIIGGVAHLLNFKGTDTESAAYYAQFSLNGGNPVGESIPATEHSVMLSFEKKDDILPNKGHYNEKDAIQKMADEFGNGLFACVMDTYDFHNTIFKLIPLIKKNGPMVLRPDSGTPKEVVLDAMIAIEVIQSQNEKFYEDASHCTGENGTKYLIFNGYSVIQGDGVNLKAVEEVLAYIMNPENRKKRITTLYKGKFDFEGKRIKYHKGFLIDKKTSVKLLSHTVAYSPFNCTFGMGGGLLQKVNRDTMRFATKLSYLELEVNGEKVERNVMKNPKTDAGKKSLPGELAVKLVNGLPTVFPKSAVQPEENMLKVVYNGYVKQPIPEDTFVELFDTIRERVETSWKALPSVHDAVSNEMKQLQKELGGDE</sequence>
<dbReference type="InterPro" id="IPR041525">
    <property type="entry name" value="N/Namide_PRibTrfase"/>
</dbReference>
<comment type="catalytic activity">
    <reaction evidence="8">
        <text>beta-nicotinamide D-ribonucleotide + diphosphate = 5-phospho-alpha-D-ribose 1-diphosphate + nicotinamide + H(+)</text>
        <dbReference type="Rhea" id="RHEA:16149"/>
        <dbReference type="ChEBI" id="CHEBI:14649"/>
        <dbReference type="ChEBI" id="CHEBI:15378"/>
        <dbReference type="ChEBI" id="CHEBI:17154"/>
        <dbReference type="ChEBI" id="CHEBI:33019"/>
        <dbReference type="ChEBI" id="CHEBI:58017"/>
        <dbReference type="EC" id="2.4.2.12"/>
    </reaction>
    <physiologicalReaction direction="right-to-left" evidence="8">
        <dbReference type="Rhea" id="RHEA:16151"/>
    </physiologicalReaction>
</comment>
<keyword evidence="2" id="KW-0662">Pyridine nucleotide biosynthesis</keyword>